<keyword evidence="6" id="KW-1185">Reference proteome</keyword>
<feature type="transmembrane region" description="Helical" evidence="3">
    <location>
        <begin position="12"/>
        <end position="33"/>
    </location>
</feature>
<keyword evidence="3" id="KW-0472">Membrane</keyword>
<evidence type="ECO:0000256" key="1">
    <source>
        <dbReference type="SAM" id="Coils"/>
    </source>
</evidence>
<sequence>MDTLAALVDTLFVRLAWATAQATLLIGALWLLGRCVPRLAPAMRCMLWWLVAAQLLLGLTVSHPVPLRWLKPATASTPDTHLVVTHISSGADNSALPMQALPDNHASNAFDLMAASWSWRETVLALWLLVMALQLYIVIRQWRESRKLLREATPMQDESLHLLCTQQARVLGLRHCPPLLLSDAITSPQVTGMWRPVVLFPGTHALNDDESAMALAHELAHIRRGDLWLGWVPAIAQRLFFFHPLVHWAMREYALNREAACDAHVLKQPTLEPRDYGRLLLRLGVSAPMHSSLAGASPTFNNLKRRMIMLQQTSIAPSRARGWVWVVAVALIGILPYRLTTADPVHTSATSADQTADSAVFTPAPPPPPPATPAIQPPPPPPPTPAIPPPPPVSAQLAEQAAPALPAAPAVPAAPPAPASPPAPAAPPIPAAPPAPAAPAMPPAPPSFTARHMDIDINSNAKHGFVLFDGDSLIVNGSDADSRTAYRYYKPPVPMLWYRNGGTSYVIHDPDIIQEARNTYSTVTEVAREQGELAGRQGSLAGEQAGLAAREAALAGRQAELEGRRAALEAKREALRVKAEASEEKVADEASLTGQLAGVGDEAREISLQYANIRSEQKDLSDRQKQLEHEMENLSARQREASEQVDAQMGKLLDKAKTRGLAEPVSR</sequence>
<dbReference type="InterPro" id="IPR008756">
    <property type="entry name" value="Peptidase_M56"/>
</dbReference>
<keyword evidence="1" id="KW-0175">Coiled coil</keyword>
<comment type="caution">
    <text evidence="5">The sequence shown here is derived from an EMBL/GenBank/DDBJ whole genome shotgun (WGS) entry which is preliminary data.</text>
</comment>
<dbReference type="Pfam" id="PF05569">
    <property type="entry name" value="Peptidase_M56"/>
    <property type="match status" value="1"/>
</dbReference>
<dbReference type="Proteomes" id="UP000267077">
    <property type="component" value="Unassembled WGS sequence"/>
</dbReference>
<dbReference type="PANTHER" id="PTHR34978">
    <property type="entry name" value="POSSIBLE SENSOR-TRANSDUCER PROTEIN BLAR"/>
    <property type="match status" value="1"/>
</dbReference>
<evidence type="ECO:0000313" key="6">
    <source>
        <dbReference type="Proteomes" id="UP000267077"/>
    </source>
</evidence>
<feature type="compositionally biased region" description="Pro residues" evidence="2">
    <location>
        <begin position="363"/>
        <end position="393"/>
    </location>
</feature>
<protein>
    <submittedName>
        <fullName evidence="5">Peptidase M56</fullName>
    </submittedName>
</protein>
<keyword evidence="3" id="KW-1133">Transmembrane helix</keyword>
<dbReference type="InterPro" id="IPR052173">
    <property type="entry name" value="Beta-lactam_resp_regulator"/>
</dbReference>
<feature type="compositionally biased region" description="Pro residues" evidence="2">
    <location>
        <begin position="412"/>
        <end position="446"/>
    </location>
</feature>
<evidence type="ECO:0000256" key="2">
    <source>
        <dbReference type="SAM" id="MobiDB-lite"/>
    </source>
</evidence>
<organism evidence="5 6">
    <name type="scientific">Dyella dinghuensis</name>
    <dbReference type="NCBI Taxonomy" id="1920169"/>
    <lineage>
        <taxon>Bacteria</taxon>
        <taxon>Pseudomonadati</taxon>
        <taxon>Pseudomonadota</taxon>
        <taxon>Gammaproteobacteria</taxon>
        <taxon>Lysobacterales</taxon>
        <taxon>Rhodanobacteraceae</taxon>
        <taxon>Dyella</taxon>
    </lineage>
</organism>
<feature type="region of interest" description="Disordered" evidence="2">
    <location>
        <begin position="348"/>
        <end position="447"/>
    </location>
</feature>
<evidence type="ECO:0000256" key="3">
    <source>
        <dbReference type="SAM" id="Phobius"/>
    </source>
</evidence>
<dbReference type="EMBL" id="RYZR01000005">
    <property type="protein sequence ID" value="RUL64500.1"/>
    <property type="molecule type" value="Genomic_DNA"/>
</dbReference>
<feature type="transmembrane region" description="Helical" evidence="3">
    <location>
        <begin position="122"/>
        <end position="139"/>
    </location>
</feature>
<feature type="region of interest" description="Disordered" evidence="2">
    <location>
        <begin position="617"/>
        <end position="667"/>
    </location>
</feature>
<reference evidence="5 6" key="1">
    <citation type="submission" date="2018-12" db="EMBL/GenBank/DDBJ databases">
        <title>Dyella dinghuensis sp. nov. DHOA06 and Dyella choica sp. nov. 4M-K27, isolated from forest soil.</title>
        <authorList>
            <person name="Qiu L.-H."/>
            <person name="Gao Z.-H."/>
        </authorList>
    </citation>
    <scope>NUCLEOTIDE SEQUENCE [LARGE SCALE GENOMIC DNA]</scope>
    <source>
        <strain evidence="5 6">DHOA06</strain>
    </source>
</reference>
<evidence type="ECO:0000259" key="4">
    <source>
        <dbReference type="Pfam" id="PF05569"/>
    </source>
</evidence>
<accession>A0A3S0PCT5</accession>
<dbReference type="OrthoDB" id="15218at2"/>
<keyword evidence="3" id="KW-0812">Transmembrane</keyword>
<dbReference type="AlphaFoldDB" id="A0A3S0PCT5"/>
<dbReference type="RefSeq" id="WP_126673780.1">
    <property type="nucleotide sequence ID" value="NZ_RYZR01000005.1"/>
</dbReference>
<name>A0A3S0PCT5_9GAMM</name>
<feature type="compositionally biased region" description="Basic and acidic residues" evidence="2">
    <location>
        <begin position="617"/>
        <end position="642"/>
    </location>
</feature>
<feature type="coiled-coil region" evidence="1">
    <location>
        <begin position="558"/>
        <end position="585"/>
    </location>
</feature>
<dbReference type="PANTHER" id="PTHR34978:SF3">
    <property type="entry name" value="SLR0241 PROTEIN"/>
    <property type="match status" value="1"/>
</dbReference>
<evidence type="ECO:0000313" key="5">
    <source>
        <dbReference type="EMBL" id="RUL64500.1"/>
    </source>
</evidence>
<feature type="compositionally biased region" description="Low complexity" evidence="2">
    <location>
        <begin position="348"/>
        <end position="359"/>
    </location>
</feature>
<dbReference type="CDD" id="cd07341">
    <property type="entry name" value="M56_BlaR1_MecR1_like"/>
    <property type="match status" value="1"/>
</dbReference>
<feature type="domain" description="Peptidase M56" evidence="4">
    <location>
        <begin position="19"/>
        <end position="310"/>
    </location>
</feature>
<feature type="transmembrane region" description="Helical" evidence="3">
    <location>
        <begin position="45"/>
        <end position="65"/>
    </location>
</feature>
<gene>
    <name evidence="5" type="ORF">EKH79_10755</name>
</gene>
<proteinExistence type="predicted"/>
<feature type="compositionally biased region" description="Low complexity" evidence="2">
    <location>
        <begin position="401"/>
        <end position="411"/>
    </location>
</feature>
<feature type="transmembrane region" description="Helical" evidence="3">
    <location>
        <begin position="322"/>
        <end position="339"/>
    </location>
</feature>